<evidence type="ECO:0000313" key="2">
    <source>
        <dbReference type="Proteomes" id="UP000053176"/>
    </source>
</evidence>
<dbReference type="EMBL" id="LPWA01000142">
    <property type="protein sequence ID" value="KUM24126.1"/>
    <property type="molecule type" value="Genomic_DNA"/>
</dbReference>
<protein>
    <submittedName>
        <fullName evidence="1">Uncharacterized protein</fullName>
    </submittedName>
</protein>
<dbReference type="Proteomes" id="UP000053176">
    <property type="component" value="Unassembled WGS sequence"/>
</dbReference>
<sequence length="73" mass="7898">MQDWPGNIDADVVIEMGRIFDDAPTGAGISVAETIVECRRNVTTAMTDEELESLIVRMSGARGRAVIFDGKAK</sequence>
<evidence type="ECO:0000313" key="1">
    <source>
        <dbReference type="EMBL" id="KUM24126.1"/>
    </source>
</evidence>
<comment type="caution">
    <text evidence="1">The sequence shown here is derived from an EMBL/GenBank/DDBJ whole genome shotgun (WGS) entry which is preliminary data.</text>
</comment>
<organism evidence="1 2">
    <name type="scientific">Rhizobium loti</name>
    <name type="common">Mesorhizobium loti</name>
    <dbReference type="NCBI Taxonomy" id="381"/>
    <lineage>
        <taxon>Bacteria</taxon>
        <taxon>Pseudomonadati</taxon>
        <taxon>Pseudomonadota</taxon>
        <taxon>Alphaproteobacteria</taxon>
        <taxon>Hyphomicrobiales</taxon>
        <taxon>Phyllobacteriaceae</taxon>
        <taxon>Mesorhizobium</taxon>
    </lineage>
</organism>
<gene>
    <name evidence="1" type="ORF">AU467_06760</name>
</gene>
<accession>A0A124GFN0</accession>
<reference evidence="1 2" key="1">
    <citation type="submission" date="2015-12" db="EMBL/GenBank/DDBJ databases">
        <title>Draft genome sequence of Mesorhizobium sp. UFLA 01-765, a multitolerant efficient symbiont and plant-growth promoting strain isolated from Zn-mining soil using Leucaena leucocephala as a trap plant.</title>
        <authorList>
            <person name="Rangel W.M."/>
            <person name="Thijs S."/>
            <person name="Longatti S.M."/>
            <person name="Moreira F.M."/>
            <person name="Weyens N."/>
            <person name="Vangronsveld J."/>
            <person name="Van Hamme J.D."/>
            <person name="Bottos E.M."/>
            <person name="Rineau F."/>
        </authorList>
    </citation>
    <scope>NUCLEOTIDE SEQUENCE [LARGE SCALE GENOMIC DNA]</scope>
    <source>
        <strain evidence="1 2">UFLA 01-765</strain>
    </source>
</reference>
<dbReference type="OrthoDB" id="8083546at2"/>
<name>A0A124GFN0_RHILI</name>
<dbReference type="AlphaFoldDB" id="A0A124GFN0"/>
<proteinExistence type="predicted"/>